<name>A0ABT2LYZ7_9HYPH</name>
<dbReference type="Proteomes" id="UP001320831">
    <property type="component" value="Unassembled WGS sequence"/>
</dbReference>
<comment type="caution">
    <text evidence="2">The sequence shown here is derived from an EMBL/GenBank/DDBJ whole genome shotgun (WGS) entry which is preliminary data.</text>
</comment>
<evidence type="ECO:0000256" key="1">
    <source>
        <dbReference type="SAM" id="Phobius"/>
    </source>
</evidence>
<evidence type="ECO:0000313" key="3">
    <source>
        <dbReference type="Proteomes" id="UP001320831"/>
    </source>
</evidence>
<sequence>MVWMMWLGATLVILGVLYSAGTAIYRGRMSNPHRSRAGARTLEPKHSGIRAIGLADKWPGLALIVIGAAILLFGLFGLRAL</sequence>
<organism evidence="2 3">
    <name type="scientific">Chelativorans salis</name>
    <dbReference type="NCBI Taxonomy" id="2978478"/>
    <lineage>
        <taxon>Bacteria</taxon>
        <taxon>Pseudomonadati</taxon>
        <taxon>Pseudomonadota</taxon>
        <taxon>Alphaproteobacteria</taxon>
        <taxon>Hyphomicrobiales</taxon>
        <taxon>Phyllobacteriaceae</taxon>
        <taxon>Chelativorans</taxon>
    </lineage>
</organism>
<protein>
    <submittedName>
        <fullName evidence="2">Uncharacterized protein</fullName>
    </submittedName>
</protein>
<feature type="transmembrane region" description="Helical" evidence="1">
    <location>
        <begin position="58"/>
        <end position="78"/>
    </location>
</feature>
<reference evidence="2 3" key="1">
    <citation type="submission" date="2022-09" db="EMBL/GenBank/DDBJ databases">
        <title>Chelativorans salina sp. nov., a novel slightly halophilic bacterium isolated from a saline lake sediment enrichment.</title>
        <authorList>
            <person name="Gao L."/>
            <person name="Fang B.-Z."/>
            <person name="Li W.-J."/>
        </authorList>
    </citation>
    <scope>NUCLEOTIDE SEQUENCE [LARGE SCALE GENOMIC DNA]</scope>
    <source>
        <strain evidence="2 3">EGI FJ00035</strain>
    </source>
</reference>
<evidence type="ECO:0000313" key="2">
    <source>
        <dbReference type="EMBL" id="MCT7378424.1"/>
    </source>
</evidence>
<keyword evidence="1" id="KW-0472">Membrane</keyword>
<keyword evidence="1" id="KW-1133">Transmembrane helix</keyword>
<dbReference type="RefSeq" id="WP_260907366.1">
    <property type="nucleotide sequence ID" value="NZ_JAOCZP010000014.1"/>
</dbReference>
<gene>
    <name evidence="2" type="ORF">N5A92_25775</name>
</gene>
<keyword evidence="3" id="KW-1185">Reference proteome</keyword>
<proteinExistence type="predicted"/>
<accession>A0ABT2LYZ7</accession>
<keyword evidence="1" id="KW-0812">Transmembrane</keyword>
<dbReference type="EMBL" id="JAOCZP010000014">
    <property type="protein sequence ID" value="MCT7378424.1"/>
    <property type="molecule type" value="Genomic_DNA"/>
</dbReference>